<dbReference type="PRINTS" id="PR00982">
    <property type="entry name" value="TRNASYNTHLYS"/>
</dbReference>
<gene>
    <name evidence="6" type="ORF">MNBD_GAMMA25-1266</name>
</gene>
<evidence type="ECO:0000256" key="2">
    <source>
        <dbReference type="ARBA" id="ARBA00022598"/>
    </source>
</evidence>
<evidence type="ECO:0000256" key="1">
    <source>
        <dbReference type="ARBA" id="ARBA00011738"/>
    </source>
</evidence>
<dbReference type="InterPro" id="IPR004364">
    <property type="entry name" value="Aa-tRNA-synt_II"/>
</dbReference>
<keyword evidence="6" id="KW-0648">Protein biosynthesis</keyword>
<feature type="domain" description="Aminoacyl-transfer RNA synthetases class-II family profile" evidence="5">
    <location>
        <begin position="13"/>
        <end position="322"/>
    </location>
</feature>
<dbReference type="AlphaFoldDB" id="A0A3B1BYT0"/>
<dbReference type="SUPFAM" id="SSF55681">
    <property type="entry name" value="Class II aaRS and biotin synthetases"/>
    <property type="match status" value="1"/>
</dbReference>
<protein>
    <submittedName>
        <fullName evidence="6">Translation elongation factor P Lys34--(R)-beta-lysine ligase</fullName>
    </submittedName>
</protein>
<evidence type="ECO:0000259" key="5">
    <source>
        <dbReference type="PROSITE" id="PS50862"/>
    </source>
</evidence>
<dbReference type="EMBL" id="UOFY01000042">
    <property type="protein sequence ID" value="VAX09777.1"/>
    <property type="molecule type" value="Genomic_DNA"/>
</dbReference>
<dbReference type="GO" id="GO:0003746">
    <property type="term" value="F:translation elongation factor activity"/>
    <property type="evidence" value="ECO:0007669"/>
    <property type="project" value="UniProtKB-KW"/>
</dbReference>
<dbReference type="PANTHER" id="PTHR42918:SF6">
    <property type="entry name" value="ELONGATION FACTOR P--(R)-BETA-LYSINE LIGASE"/>
    <property type="match status" value="1"/>
</dbReference>
<dbReference type="NCBIfam" id="TIGR00462">
    <property type="entry name" value="genX"/>
    <property type="match status" value="1"/>
</dbReference>
<dbReference type="GO" id="GO:0005524">
    <property type="term" value="F:ATP binding"/>
    <property type="evidence" value="ECO:0007669"/>
    <property type="project" value="UniProtKB-KW"/>
</dbReference>
<dbReference type="FunFam" id="3.30.930.10:FF:000017">
    <property type="entry name" value="Elongation factor P--(R)-beta-lysine ligase"/>
    <property type="match status" value="1"/>
</dbReference>
<dbReference type="InterPro" id="IPR006195">
    <property type="entry name" value="aa-tRNA-synth_II"/>
</dbReference>
<proteinExistence type="predicted"/>
<dbReference type="Gene3D" id="3.30.930.10">
    <property type="entry name" value="Bira Bifunctional Protein, Domain 2"/>
    <property type="match status" value="1"/>
</dbReference>
<evidence type="ECO:0000313" key="6">
    <source>
        <dbReference type="EMBL" id="VAX09777.1"/>
    </source>
</evidence>
<organism evidence="6">
    <name type="scientific">hydrothermal vent metagenome</name>
    <dbReference type="NCBI Taxonomy" id="652676"/>
    <lineage>
        <taxon>unclassified sequences</taxon>
        <taxon>metagenomes</taxon>
        <taxon>ecological metagenomes</taxon>
    </lineage>
</organism>
<accession>A0A3B1BYT0</accession>
<reference evidence="6" key="1">
    <citation type="submission" date="2018-06" db="EMBL/GenBank/DDBJ databases">
        <authorList>
            <person name="Zhirakovskaya E."/>
        </authorList>
    </citation>
    <scope>NUCLEOTIDE SEQUENCE</scope>
</reference>
<dbReference type="GO" id="GO:0006430">
    <property type="term" value="P:lysyl-tRNA aminoacylation"/>
    <property type="evidence" value="ECO:0007669"/>
    <property type="project" value="InterPro"/>
</dbReference>
<dbReference type="PROSITE" id="PS50862">
    <property type="entry name" value="AA_TRNA_LIGASE_II"/>
    <property type="match status" value="1"/>
</dbReference>
<keyword evidence="4" id="KW-0067">ATP-binding</keyword>
<dbReference type="InterPro" id="IPR018149">
    <property type="entry name" value="Lys-tRNA-synth_II_C"/>
</dbReference>
<dbReference type="NCBIfam" id="NF006828">
    <property type="entry name" value="PRK09350.1"/>
    <property type="match status" value="1"/>
</dbReference>
<keyword evidence="3" id="KW-0547">Nucleotide-binding</keyword>
<dbReference type="GO" id="GO:0005829">
    <property type="term" value="C:cytosol"/>
    <property type="evidence" value="ECO:0007669"/>
    <property type="project" value="TreeGrafter"/>
</dbReference>
<evidence type="ECO:0000256" key="3">
    <source>
        <dbReference type="ARBA" id="ARBA00022741"/>
    </source>
</evidence>
<dbReference type="Pfam" id="PF00152">
    <property type="entry name" value="tRNA-synt_2"/>
    <property type="match status" value="1"/>
</dbReference>
<sequence>MFNWSPSASLDTLRLRACLMTQVRAFFSQRDVLEVETPMLSQAATPDPHIHSFPLAILSGSSSHYLHSSPEFPMKRLLAAGSGSIYQICKVFRAGEAGRRHNPEFTLLEWYRLDFDHHALMQEVEALTRDLIGNSVNADFVLGAAQHLPYQEAFQQFAGIDPFVAEVQALQDCARTHRLDVPALGDDRDAWLDLLMSHIVEPALPRNCPVFIYDYPASQAALARIQGGVAERFELYINGMELANGFHELSDAAEQRRRFEAENRQRQLTGLPAMPLDENLLAALEQGLPDCAGVALGLDRLLMLMTGQIDIAGVLSFGCERA</sequence>
<evidence type="ECO:0000256" key="4">
    <source>
        <dbReference type="ARBA" id="ARBA00022840"/>
    </source>
</evidence>
<keyword evidence="2 6" id="KW-0436">Ligase</keyword>
<dbReference type="InterPro" id="IPR045864">
    <property type="entry name" value="aa-tRNA-synth_II/BPL/LPL"/>
</dbReference>
<dbReference type="GO" id="GO:0004824">
    <property type="term" value="F:lysine-tRNA ligase activity"/>
    <property type="evidence" value="ECO:0007669"/>
    <property type="project" value="InterPro"/>
</dbReference>
<keyword evidence="6" id="KW-0251">Elongation factor</keyword>
<dbReference type="PANTHER" id="PTHR42918">
    <property type="entry name" value="LYSYL-TRNA SYNTHETASE"/>
    <property type="match status" value="1"/>
</dbReference>
<name>A0A3B1BYT0_9ZZZZ</name>
<dbReference type="GO" id="GO:0000049">
    <property type="term" value="F:tRNA binding"/>
    <property type="evidence" value="ECO:0007669"/>
    <property type="project" value="TreeGrafter"/>
</dbReference>
<dbReference type="InterPro" id="IPR004525">
    <property type="entry name" value="EpmA"/>
</dbReference>
<comment type="subunit">
    <text evidence="1">Homodimer.</text>
</comment>